<dbReference type="GeneID" id="78778062"/>
<dbReference type="EMBL" id="WUAV01000006">
    <property type="protein sequence ID" value="KAF1749714.1"/>
    <property type="molecule type" value="Genomic_DNA"/>
</dbReference>
<dbReference type="AlphaFoldDB" id="A0A6A5G549"/>
<name>A0A6A5G549_CAERE</name>
<evidence type="ECO:0000313" key="2">
    <source>
        <dbReference type="EMBL" id="KAF1749714.1"/>
    </source>
</evidence>
<evidence type="ECO:0000256" key="1">
    <source>
        <dbReference type="SAM" id="MobiDB-lite"/>
    </source>
</evidence>
<dbReference type="CTD" id="78778062"/>
<reference evidence="2 3" key="1">
    <citation type="submission" date="2019-12" db="EMBL/GenBank/DDBJ databases">
        <title>Chromosome-level assembly of the Caenorhabditis remanei genome.</title>
        <authorList>
            <person name="Teterina A.A."/>
            <person name="Willis J.H."/>
            <person name="Phillips P.C."/>
        </authorList>
    </citation>
    <scope>NUCLEOTIDE SEQUENCE [LARGE SCALE GENOMIC DNA]</scope>
    <source>
        <strain evidence="2 3">PX506</strain>
        <tissue evidence="2">Whole organism</tissue>
    </source>
</reference>
<feature type="region of interest" description="Disordered" evidence="1">
    <location>
        <begin position="22"/>
        <end position="64"/>
    </location>
</feature>
<evidence type="ECO:0000313" key="3">
    <source>
        <dbReference type="Proteomes" id="UP000483820"/>
    </source>
</evidence>
<accession>A0A6A5G549</accession>
<feature type="compositionally biased region" description="Basic and acidic residues" evidence="1">
    <location>
        <begin position="48"/>
        <end position="64"/>
    </location>
</feature>
<comment type="caution">
    <text evidence="2">The sequence shown here is derived from an EMBL/GenBank/DDBJ whole genome shotgun (WGS) entry which is preliminary data.</text>
</comment>
<dbReference type="RefSeq" id="XP_053580281.1">
    <property type="nucleotide sequence ID" value="XM_053736715.1"/>
</dbReference>
<gene>
    <name evidence="2" type="ORF">GCK72_026182</name>
</gene>
<dbReference type="KEGG" id="crq:GCK72_026182"/>
<protein>
    <submittedName>
        <fullName evidence="2">Uncharacterized protein</fullName>
    </submittedName>
</protein>
<sequence length="126" mass="14256">MLTMPKEPSPCQRCHVVRSKEEHIERPATQHQHNCAPPPCSVGSNKSPRPEAADIEKEPQRYTGRHHQEVLMRSSRSCGEYAEATRPPVIQNFTSSCDIVEKTPTYFTSSWSYECQDQNAQSSPPT</sequence>
<dbReference type="Proteomes" id="UP000483820">
    <property type="component" value="Chromosome X"/>
</dbReference>
<organism evidence="2 3">
    <name type="scientific">Caenorhabditis remanei</name>
    <name type="common">Caenorhabditis vulgaris</name>
    <dbReference type="NCBI Taxonomy" id="31234"/>
    <lineage>
        <taxon>Eukaryota</taxon>
        <taxon>Metazoa</taxon>
        <taxon>Ecdysozoa</taxon>
        <taxon>Nematoda</taxon>
        <taxon>Chromadorea</taxon>
        <taxon>Rhabditida</taxon>
        <taxon>Rhabditina</taxon>
        <taxon>Rhabditomorpha</taxon>
        <taxon>Rhabditoidea</taxon>
        <taxon>Rhabditidae</taxon>
        <taxon>Peloderinae</taxon>
        <taxon>Caenorhabditis</taxon>
    </lineage>
</organism>
<proteinExistence type="predicted"/>